<keyword evidence="18" id="KW-0464">Manganese</keyword>
<dbReference type="PANTHER" id="PTHR24416:SF525">
    <property type="entry name" value="INSULIN-LIKE RECEPTOR"/>
    <property type="match status" value="1"/>
</dbReference>
<keyword evidence="4" id="KW-0808">Transferase</keyword>
<evidence type="ECO:0000256" key="8">
    <source>
        <dbReference type="ARBA" id="ARBA00022729"/>
    </source>
</evidence>
<feature type="binding site" evidence="20">
    <location>
        <position position="1141"/>
    </location>
    <ligand>
        <name>ATP</name>
        <dbReference type="ChEBI" id="CHEBI:30616"/>
    </ligand>
</feature>
<dbReference type="InterPro" id="IPR017441">
    <property type="entry name" value="Protein_kinase_ATP_BS"/>
</dbReference>
<evidence type="ECO:0000256" key="4">
    <source>
        <dbReference type="ARBA" id="ARBA00022679"/>
    </source>
</evidence>
<dbReference type="PROSITE" id="PS00239">
    <property type="entry name" value="RECEPTOR_TYR_KIN_II"/>
    <property type="match status" value="1"/>
</dbReference>
<comment type="similarity">
    <text evidence="21">Belongs to the protein kinase superfamily. Tyr protein kinase family. Insulin receptor subfamily.</text>
</comment>
<dbReference type="SMART" id="SM00261">
    <property type="entry name" value="FU"/>
    <property type="match status" value="1"/>
</dbReference>
<dbReference type="Gene3D" id="2.60.40.10">
    <property type="entry name" value="Immunoglobulins"/>
    <property type="match status" value="3"/>
</dbReference>
<evidence type="ECO:0000256" key="6">
    <source>
        <dbReference type="ARBA" id="ARBA00022692"/>
    </source>
</evidence>
<evidence type="ECO:0000313" key="28">
    <source>
        <dbReference type="RefSeq" id="XP_025422965.1"/>
    </source>
</evidence>
<dbReference type="InterPro" id="IPR008266">
    <property type="entry name" value="Tyr_kinase_AS"/>
</dbReference>
<dbReference type="GO" id="GO:0042593">
    <property type="term" value="P:glucose homeostasis"/>
    <property type="evidence" value="ECO:0007669"/>
    <property type="project" value="TreeGrafter"/>
</dbReference>
<keyword evidence="5" id="KW-0165">Cleavage on pair of basic residues</keyword>
<dbReference type="Gene3D" id="2.10.220.10">
    <property type="entry name" value="Hormone Receptor, Insulin-like Growth Factor Receptor 1, Chain A, domain 2"/>
    <property type="match status" value="1"/>
</dbReference>
<sequence length="1496" mass="169678">MCGECDEIRCLRDSCPGLGGCRLCGNVSSDIYHDHNNFPRPSTIKNFSKVSSKFYQKSWLLTSKSVWKSDFLCIALWCVAILSISQASAENYSTQIASSPLIPTQLTTNNTVHLSKGRICQSKDIRNRAEHLKSLHGCRVIEGFLQIVLIDNANETSYESLSFPELREITGYLLLYRVNGLKSLAKLFPNLSVIRGQDLFMSYAIAIYEMVHLQELGLYNLMDVTRGAVYITKNPMLCYTQTIDWIRIAPSGKESHDIYDNRPGNACPVCPWTNDPSCAVSNNTNEPLCWNTEHCQRICPPECGTLGCSVDGECCHEQCLGGCDGTKHNNCFACKYLEDENDCVKACPSNTLIYQNRRCISEFECYHMPRSRIELQNGLHLQSWKPFNNISCVMECPPGFEEVPTENSYGKVFKCQKCSGPCRKVCIAANVESIQSAQKLKGCVIINGSLEIQIRGGMNIVKELEESLSMIEEITGYLKVVRSFPLVSLNFLRKLHIIRGETLESSKYALVVLDNQNLVELWDWNTRNPDGEIKIERGQIFFHFNPKLCIYRIKQLQLKLGDKFKNVDDLEVAPNSNGDKIACKVSKLNVSTEVVTSNSVVLNWSPFSHYDTRTLLGYVVYYLEAPFKNVSLYDGRDACGGDGWKTDDVESTETTTVDLVAILTGLKPYTQYAYYVKTYTMASESNGAQSDINYFFTMPGTPSPPQNLHVSSNTADSITIEWLPPAEPNGQISQYIIKYTSINISGESLLKRDYCQNSPDTKDLSESYISVKEHIKYDNDKKENCNCTAQPEKKQSKIKDEQQIQTMIEFENNLQNILYVKTINAKNDNVTKRKREVTNYDPSAEFPNSTDPKTKISLDVDKNMENENMKIVYVDSNQLSYTLNENLTHYTTYNIELYVCRQRVKNENTESNKIISNCSVQKAMTTVKTSPKESADRIDPSTIKADRTNTTNPNSIKISWKEPEGSNGPIVSYHLEYKKVGDHLNLNPPVVCITTQQYQQSDFSHTLSNVAPGNYSFRLRATSLAGNGEYTPYNYFEIEEVPSITTGQLMLIILMVIGIICAVIVLIFFVLHRYYKKKLAATTLFVTCNPDYISCEYQADEWEIPRDDVEVLEPLGRGSFGMVYRGNWKKKDNEIIPCAIKTVTENNNITVRHDFLSEANVMKEFCTTHVVRLYGVVSQGQPAYVLMELMTQGDLKTYLLKHRPEMATDPSLKPPTLKDTLRMAIEIADGMSYLSFKKYVHRDLAARNCMVSEHNIVKVGDFGLTRDIYQTDYYRKDSEGMMPIRWMAPESLKSGLFTCFSDVWSYGVVLWEMVTLAAQPYRGEVDKNVISYVSSGGIMEKPDNCPDILYDCMKLCWRFKASERPTFAEIVKMFLACARPDFAKMSFYHNELQSETQRLDASENGITETESSERERKQIERDQITAVLENQAHFWGGSSLPVERLAPKANLEEDDDDDEDSDNELQQSHIENFVCKRPPNGYMSIHNGNGINTTIC</sequence>
<evidence type="ECO:0000256" key="18">
    <source>
        <dbReference type="ARBA" id="ARBA00023211"/>
    </source>
</evidence>
<dbReference type="FunFam" id="1.10.510.10:FF:000554">
    <property type="entry name" value="Predicted protein"/>
    <property type="match status" value="1"/>
</dbReference>
<feature type="domain" description="Fibronectin type-III" evidence="25">
    <location>
        <begin position="704"/>
        <end position="809"/>
    </location>
</feature>
<dbReference type="InterPro" id="IPR036941">
    <property type="entry name" value="Rcpt_L-dom_sf"/>
</dbReference>
<dbReference type="RefSeq" id="XP_025422965.1">
    <property type="nucleotide sequence ID" value="XM_025567180.1"/>
</dbReference>
<dbReference type="GO" id="GO:0051897">
    <property type="term" value="P:positive regulation of phosphatidylinositol 3-kinase/protein kinase B signal transduction"/>
    <property type="evidence" value="ECO:0007669"/>
    <property type="project" value="TreeGrafter"/>
</dbReference>
<dbReference type="InterPro" id="IPR001245">
    <property type="entry name" value="Ser-Thr/Tyr_kinase_cat_dom"/>
</dbReference>
<keyword evidence="3 21" id="KW-0597">Phosphoprotein</keyword>
<evidence type="ECO:0000256" key="10">
    <source>
        <dbReference type="ARBA" id="ARBA00022741"/>
    </source>
</evidence>
<dbReference type="CDD" id="cd00064">
    <property type="entry name" value="FU"/>
    <property type="match status" value="1"/>
</dbReference>
<dbReference type="OrthoDB" id="5809444at2759"/>
<evidence type="ECO:0000256" key="15">
    <source>
        <dbReference type="ARBA" id="ARBA00023137"/>
    </source>
</evidence>
<keyword evidence="26" id="KW-1185">Reference proteome</keyword>
<evidence type="ECO:0000256" key="14">
    <source>
        <dbReference type="ARBA" id="ARBA00023136"/>
    </source>
</evidence>
<evidence type="ECO:0000256" key="19">
    <source>
        <dbReference type="ARBA" id="ARBA00051243"/>
    </source>
</evidence>
<evidence type="ECO:0000256" key="20">
    <source>
        <dbReference type="PROSITE-ProRule" id="PRU10141"/>
    </source>
</evidence>
<feature type="domain" description="Fibronectin type-III" evidence="25">
    <location>
        <begin position="939"/>
        <end position="1041"/>
    </location>
</feature>
<dbReference type="Pfam" id="PF01030">
    <property type="entry name" value="Recep_L_domain"/>
    <property type="match status" value="2"/>
</dbReference>
<evidence type="ECO:0000256" key="11">
    <source>
        <dbReference type="ARBA" id="ARBA00022777"/>
    </source>
</evidence>
<dbReference type="InterPro" id="IPR011009">
    <property type="entry name" value="Kinase-like_dom_sf"/>
</dbReference>
<protein>
    <recommendedName>
        <fullName evidence="21">Tyrosine-protein kinase receptor</fullName>
        <ecNumber evidence="21">2.7.10.1</ecNumber>
    </recommendedName>
</protein>
<dbReference type="Proteomes" id="UP000694846">
    <property type="component" value="Unplaced"/>
</dbReference>
<dbReference type="PANTHER" id="PTHR24416">
    <property type="entry name" value="TYROSINE-PROTEIN KINASE RECEPTOR"/>
    <property type="match status" value="1"/>
</dbReference>
<evidence type="ECO:0000256" key="17">
    <source>
        <dbReference type="ARBA" id="ARBA00023180"/>
    </source>
</evidence>
<dbReference type="EC" id="2.7.10.1" evidence="21"/>
<evidence type="ECO:0000256" key="1">
    <source>
        <dbReference type="ARBA" id="ARBA00001936"/>
    </source>
</evidence>
<gene>
    <name evidence="27 28" type="primary">LOC112692508</name>
</gene>
<keyword evidence="12 20" id="KW-0067">ATP-binding</keyword>
<dbReference type="PROSITE" id="PS50853">
    <property type="entry name" value="FN3"/>
    <property type="match status" value="3"/>
</dbReference>
<keyword evidence="9" id="KW-0677">Repeat</keyword>
<evidence type="ECO:0000256" key="5">
    <source>
        <dbReference type="ARBA" id="ARBA00022685"/>
    </source>
</evidence>
<evidence type="ECO:0000256" key="13">
    <source>
        <dbReference type="ARBA" id="ARBA00022989"/>
    </source>
</evidence>
<dbReference type="FunFam" id="2.60.40.10:FF:000087">
    <property type="entry name" value="Tyrosine-protein kinase receptor"/>
    <property type="match status" value="1"/>
</dbReference>
<evidence type="ECO:0000256" key="9">
    <source>
        <dbReference type="ARBA" id="ARBA00022737"/>
    </source>
</evidence>
<dbReference type="InterPro" id="IPR002011">
    <property type="entry name" value="Tyr_kinase_rcpt_2_CS"/>
</dbReference>
<evidence type="ECO:0000256" key="7">
    <source>
        <dbReference type="ARBA" id="ARBA00022723"/>
    </source>
</evidence>
<name>A0A8B8GIW4_9HEMI</name>
<feature type="transmembrane region" description="Helical" evidence="23">
    <location>
        <begin position="1049"/>
        <end position="1071"/>
    </location>
</feature>
<dbReference type="InterPro" id="IPR006212">
    <property type="entry name" value="Furin_repeat"/>
</dbReference>
<dbReference type="InterPro" id="IPR009030">
    <property type="entry name" value="Growth_fac_rcpt_cys_sf"/>
</dbReference>
<dbReference type="InterPro" id="IPR013783">
    <property type="entry name" value="Ig-like_fold"/>
</dbReference>
<dbReference type="Gene3D" id="3.30.200.20">
    <property type="entry name" value="Phosphorylase Kinase, domain 1"/>
    <property type="match status" value="1"/>
</dbReference>
<dbReference type="GO" id="GO:0043410">
    <property type="term" value="P:positive regulation of MAPK cascade"/>
    <property type="evidence" value="ECO:0007669"/>
    <property type="project" value="TreeGrafter"/>
</dbReference>
<evidence type="ECO:0000256" key="16">
    <source>
        <dbReference type="ARBA" id="ARBA00023170"/>
    </source>
</evidence>
<dbReference type="Gene3D" id="3.80.20.20">
    <property type="entry name" value="Receptor L-domain"/>
    <property type="match status" value="2"/>
</dbReference>
<keyword evidence="6 21" id="KW-0812">Transmembrane</keyword>
<keyword evidence="15" id="KW-0829">Tyrosine-protein kinase</keyword>
<evidence type="ECO:0000259" key="24">
    <source>
        <dbReference type="PROSITE" id="PS50011"/>
    </source>
</evidence>
<dbReference type="RefSeq" id="XP_025422963.1">
    <property type="nucleotide sequence ID" value="XM_025567178.1"/>
</dbReference>
<dbReference type="PROSITE" id="PS50011">
    <property type="entry name" value="PROTEIN_KINASE_DOM"/>
    <property type="match status" value="1"/>
</dbReference>
<dbReference type="SMART" id="SM00060">
    <property type="entry name" value="FN3"/>
    <property type="match status" value="3"/>
</dbReference>
<evidence type="ECO:0000313" key="27">
    <source>
        <dbReference type="RefSeq" id="XP_025422963.1"/>
    </source>
</evidence>
<dbReference type="GO" id="GO:0005524">
    <property type="term" value="F:ATP binding"/>
    <property type="evidence" value="ECO:0007669"/>
    <property type="project" value="UniProtKB-UniRule"/>
</dbReference>
<evidence type="ECO:0000256" key="23">
    <source>
        <dbReference type="SAM" id="Phobius"/>
    </source>
</evidence>
<dbReference type="InterPro" id="IPR003961">
    <property type="entry name" value="FN3_dom"/>
</dbReference>
<dbReference type="GO" id="GO:0005009">
    <property type="term" value="F:insulin receptor activity"/>
    <property type="evidence" value="ECO:0007669"/>
    <property type="project" value="TreeGrafter"/>
</dbReference>
<dbReference type="PROSITE" id="PS00107">
    <property type="entry name" value="PROTEIN_KINASE_ATP"/>
    <property type="match status" value="1"/>
</dbReference>
<dbReference type="SUPFAM" id="SSF56112">
    <property type="entry name" value="Protein kinase-like (PK-like)"/>
    <property type="match status" value="1"/>
</dbReference>
<dbReference type="InterPro" id="IPR000719">
    <property type="entry name" value="Prot_kinase_dom"/>
</dbReference>
<dbReference type="InterPro" id="IPR050122">
    <property type="entry name" value="RTK"/>
</dbReference>
<proteinExistence type="inferred from homology"/>
<evidence type="ECO:0000256" key="21">
    <source>
        <dbReference type="RuleBase" id="RU000312"/>
    </source>
</evidence>
<dbReference type="GeneID" id="112692508"/>
<accession>A0A8B8GIW4</accession>
<feature type="domain" description="Fibronectin type-III" evidence="25">
    <location>
        <begin position="586"/>
        <end position="700"/>
    </location>
</feature>
<organism evidence="26 27">
    <name type="scientific">Sipha flava</name>
    <name type="common">yellow sugarcane aphid</name>
    <dbReference type="NCBI Taxonomy" id="143950"/>
    <lineage>
        <taxon>Eukaryota</taxon>
        <taxon>Metazoa</taxon>
        <taxon>Ecdysozoa</taxon>
        <taxon>Arthropoda</taxon>
        <taxon>Hexapoda</taxon>
        <taxon>Insecta</taxon>
        <taxon>Pterygota</taxon>
        <taxon>Neoptera</taxon>
        <taxon>Paraneoptera</taxon>
        <taxon>Hemiptera</taxon>
        <taxon>Sternorrhyncha</taxon>
        <taxon>Aphidomorpha</taxon>
        <taxon>Aphidoidea</taxon>
        <taxon>Aphididae</taxon>
        <taxon>Sipha</taxon>
    </lineage>
</organism>
<dbReference type="InterPro" id="IPR020635">
    <property type="entry name" value="Tyr_kinase_cat_dom"/>
</dbReference>
<dbReference type="CDD" id="cd00063">
    <property type="entry name" value="FN3"/>
    <property type="match status" value="3"/>
</dbReference>
<dbReference type="GO" id="GO:0046872">
    <property type="term" value="F:metal ion binding"/>
    <property type="evidence" value="ECO:0007669"/>
    <property type="project" value="UniProtKB-KW"/>
</dbReference>
<evidence type="ECO:0000313" key="26">
    <source>
        <dbReference type="Proteomes" id="UP000694846"/>
    </source>
</evidence>
<dbReference type="FunFam" id="3.80.20.20:FF:000001">
    <property type="entry name" value="Tyrosine-protein kinase receptor"/>
    <property type="match status" value="1"/>
</dbReference>
<feature type="region of interest" description="Disordered" evidence="22">
    <location>
        <begin position="1396"/>
        <end position="1418"/>
    </location>
</feature>
<comment type="subcellular location">
    <subcellularLocation>
        <location evidence="2">Membrane</location>
        <topology evidence="2">Single-pass type I membrane protein</topology>
    </subcellularLocation>
</comment>
<keyword evidence="10 20" id="KW-0547">Nucleotide-binding</keyword>
<dbReference type="Pfam" id="PF00041">
    <property type="entry name" value="fn3"/>
    <property type="match status" value="3"/>
</dbReference>
<comment type="cofactor">
    <cofactor evidence="1">
        <name>Mn(2+)</name>
        <dbReference type="ChEBI" id="CHEBI:29035"/>
    </cofactor>
</comment>
<dbReference type="InterPro" id="IPR000494">
    <property type="entry name" value="Rcpt_L-dom"/>
</dbReference>
<dbReference type="Pfam" id="PF07714">
    <property type="entry name" value="PK_Tyr_Ser-Thr"/>
    <property type="match status" value="1"/>
</dbReference>
<dbReference type="SUPFAM" id="SSF52058">
    <property type="entry name" value="L domain-like"/>
    <property type="match status" value="2"/>
</dbReference>
<dbReference type="SUPFAM" id="SSF49265">
    <property type="entry name" value="Fibronectin type III"/>
    <property type="match status" value="2"/>
</dbReference>
<dbReference type="PRINTS" id="PR00109">
    <property type="entry name" value="TYRKINASE"/>
</dbReference>
<dbReference type="Pfam" id="PF00757">
    <property type="entry name" value="Furin-like"/>
    <property type="match status" value="1"/>
</dbReference>
<keyword evidence="13 23" id="KW-1133">Transmembrane helix</keyword>
<keyword evidence="7" id="KW-0479">Metal-binding</keyword>
<keyword evidence="8" id="KW-0732">Signal</keyword>
<evidence type="ECO:0000256" key="22">
    <source>
        <dbReference type="SAM" id="MobiDB-lite"/>
    </source>
</evidence>
<keyword evidence="16 21" id="KW-0675">Receptor</keyword>
<evidence type="ECO:0000259" key="25">
    <source>
        <dbReference type="PROSITE" id="PS50853"/>
    </source>
</evidence>
<reference evidence="27 28" key="1">
    <citation type="submission" date="2025-04" db="UniProtKB">
        <authorList>
            <consortium name="RefSeq"/>
        </authorList>
    </citation>
    <scope>IDENTIFICATION</scope>
    <source>
        <tissue evidence="27 28">Whole body</tissue>
    </source>
</reference>
<keyword evidence="14 23" id="KW-0472">Membrane</keyword>
<dbReference type="Gene3D" id="1.10.510.10">
    <property type="entry name" value="Transferase(Phosphotransferase) domain 1"/>
    <property type="match status" value="1"/>
</dbReference>
<keyword evidence="17" id="KW-0325">Glycoprotein</keyword>
<dbReference type="GO" id="GO:0030424">
    <property type="term" value="C:axon"/>
    <property type="evidence" value="ECO:0007669"/>
    <property type="project" value="TreeGrafter"/>
</dbReference>
<dbReference type="SUPFAM" id="SSF57184">
    <property type="entry name" value="Growth factor receptor domain"/>
    <property type="match status" value="1"/>
</dbReference>
<dbReference type="GO" id="GO:0005899">
    <property type="term" value="C:insulin receptor complex"/>
    <property type="evidence" value="ECO:0007669"/>
    <property type="project" value="TreeGrafter"/>
</dbReference>
<feature type="domain" description="Protein kinase" evidence="24">
    <location>
        <begin position="1109"/>
        <end position="1382"/>
    </location>
</feature>
<evidence type="ECO:0000256" key="3">
    <source>
        <dbReference type="ARBA" id="ARBA00022553"/>
    </source>
</evidence>
<dbReference type="GO" id="GO:0043560">
    <property type="term" value="F:insulin receptor substrate binding"/>
    <property type="evidence" value="ECO:0007669"/>
    <property type="project" value="TreeGrafter"/>
</dbReference>
<evidence type="ECO:0000256" key="2">
    <source>
        <dbReference type="ARBA" id="ARBA00004479"/>
    </source>
</evidence>
<dbReference type="PROSITE" id="PS00109">
    <property type="entry name" value="PROTEIN_KINASE_TYR"/>
    <property type="match status" value="1"/>
</dbReference>
<dbReference type="InterPro" id="IPR036116">
    <property type="entry name" value="FN3_sf"/>
</dbReference>
<evidence type="ECO:0000256" key="12">
    <source>
        <dbReference type="ARBA" id="ARBA00022840"/>
    </source>
</evidence>
<dbReference type="InterPro" id="IPR006211">
    <property type="entry name" value="Furin-like_Cys-rich_dom"/>
</dbReference>
<keyword evidence="11" id="KW-0418">Kinase</keyword>
<dbReference type="SMART" id="SM00219">
    <property type="entry name" value="TyrKc"/>
    <property type="match status" value="1"/>
</dbReference>
<comment type="catalytic activity">
    <reaction evidence="19 21">
        <text>L-tyrosyl-[protein] + ATP = O-phospho-L-tyrosyl-[protein] + ADP + H(+)</text>
        <dbReference type="Rhea" id="RHEA:10596"/>
        <dbReference type="Rhea" id="RHEA-COMP:10136"/>
        <dbReference type="Rhea" id="RHEA-COMP:20101"/>
        <dbReference type="ChEBI" id="CHEBI:15378"/>
        <dbReference type="ChEBI" id="CHEBI:30616"/>
        <dbReference type="ChEBI" id="CHEBI:46858"/>
        <dbReference type="ChEBI" id="CHEBI:61978"/>
        <dbReference type="ChEBI" id="CHEBI:456216"/>
        <dbReference type="EC" id="2.7.10.1"/>
    </reaction>
</comment>